<keyword evidence="4" id="KW-0732">Signal</keyword>
<keyword evidence="3 11" id="KW-0812">Transmembrane</keyword>
<dbReference type="GO" id="GO:0009897">
    <property type="term" value="C:external side of plasma membrane"/>
    <property type="evidence" value="ECO:0007669"/>
    <property type="project" value="TreeGrafter"/>
</dbReference>
<evidence type="ECO:0000256" key="11">
    <source>
        <dbReference type="SAM" id="Phobius"/>
    </source>
</evidence>
<evidence type="ECO:0000313" key="13">
    <source>
        <dbReference type="EMBL" id="CAJ1065632.1"/>
    </source>
</evidence>
<evidence type="ECO:0000256" key="1">
    <source>
        <dbReference type="ARBA" id="ARBA00004251"/>
    </source>
</evidence>
<dbReference type="SUPFAM" id="SSF48726">
    <property type="entry name" value="Immunoglobulin"/>
    <property type="match status" value="1"/>
</dbReference>
<evidence type="ECO:0000256" key="8">
    <source>
        <dbReference type="ARBA" id="ARBA00023170"/>
    </source>
</evidence>
<organism evidence="13 14">
    <name type="scientific">Xyrichtys novacula</name>
    <name type="common">Pearly razorfish</name>
    <name type="synonym">Hemipteronotus novacula</name>
    <dbReference type="NCBI Taxonomy" id="13765"/>
    <lineage>
        <taxon>Eukaryota</taxon>
        <taxon>Metazoa</taxon>
        <taxon>Chordata</taxon>
        <taxon>Craniata</taxon>
        <taxon>Vertebrata</taxon>
        <taxon>Euteleostomi</taxon>
        <taxon>Actinopterygii</taxon>
        <taxon>Neopterygii</taxon>
        <taxon>Teleostei</taxon>
        <taxon>Neoteleostei</taxon>
        <taxon>Acanthomorphata</taxon>
        <taxon>Eupercaria</taxon>
        <taxon>Labriformes</taxon>
        <taxon>Labridae</taxon>
        <taxon>Xyrichtys</taxon>
    </lineage>
</organism>
<evidence type="ECO:0000259" key="12">
    <source>
        <dbReference type="PROSITE" id="PS50835"/>
    </source>
</evidence>
<feature type="domain" description="Ig-like" evidence="12">
    <location>
        <begin position="129"/>
        <end position="228"/>
    </location>
</feature>
<dbReference type="InterPro" id="IPR013162">
    <property type="entry name" value="CD80_C2-set"/>
</dbReference>
<dbReference type="GO" id="GO:0006955">
    <property type="term" value="P:immune response"/>
    <property type="evidence" value="ECO:0007669"/>
    <property type="project" value="TreeGrafter"/>
</dbReference>
<dbReference type="GO" id="GO:0071222">
    <property type="term" value="P:cellular response to lipopolysaccharide"/>
    <property type="evidence" value="ECO:0007669"/>
    <property type="project" value="TreeGrafter"/>
</dbReference>
<sequence length="296" mass="32670">MVPLCNPRDFLFPAQSRRTDNKLFFGLLGVVLLLHSSVIGATDPIQLKGEVGGEVAFRCPIKKQQFTFLYLQKGLSVVNGVFAKEKLKPELIWNNTWLDKDMIVHLHSVNVSHEGDYDCLVSYSKDTEPDKTVIHLSVTANFSQPEVTVLHNNSIQWVVTCSSYGGYPASKISWNASRMEMLKVNNSEETDPVTKTYNSSSTAVFNCSMGEVTYTCSMGDMTSPLSVACTPGEPPFNYSIVIAAAAVCAVLFIIAVACCCWLKFKKRARRPTQDVIQNQADGNAEKEQQIALVEGP</sequence>
<dbReference type="GO" id="GO:0031295">
    <property type="term" value="P:T cell costimulation"/>
    <property type="evidence" value="ECO:0007669"/>
    <property type="project" value="TreeGrafter"/>
</dbReference>
<evidence type="ECO:0000256" key="5">
    <source>
        <dbReference type="ARBA" id="ARBA00022989"/>
    </source>
</evidence>
<evidence type="ECO:0000256" key="10">
    <source>
        <dbReference type="ARBA" id="ARBA00023319"/>
    </source>
</evidence>
<evidence type="ECO:0000256" key="3">
    <source>
        <dbReference type="ARBA" id="ARBA00022692"/>
    </source>
</evidence>
<dbReference type="AlphaFoldDB" id="A0AAV1FVN6"/>
<dbReference type="PANTHER" id="PTHR25466:SF2">
    <property type="entry name" value="T-LYMPHOCYTE ACTIVATION ANTIGEN CD86"/>
    <property type="match status" value="1"/>
</dbReference>
<feature type="transmembrane region" description="Helical" evidence="11">
    <location>
        <begin position="238"/>
        <end position="262"/>
    </location>
</feature>
<dbReference type="Proteomes" id="UP001178508">
    <property type="component" value="Chromosome 10"/>
</dbReference>
<dbReference type="InterPro" id="IPR007110">
    <property type="entry name" value="Ig-like_dom"/>
</dbReference>
<proteinExistence type="predicted"/>
<gene>
    <name evidence="13" type="ORF">XNOV1_A029706</name>
</gene>
<keyword evidence="2" id="KW-1003">Cell membrane</keyword>
<dbReference type="Gene3D" id="2.60.40.10">
    <property type="entry name" value="Immunoglobulins"/>
    <property type="match status" value="2"/>
</dbReference>
<name>A0AAV1FVN6_XYRNO</name>
<comment type="subcellular location">
    <subcellularLocation>
        <location evidence="1">Cell membrane</location>
        <topology evidence="1">Single-pass type I membrane protein</topology>
    </subcellularLocation>
</comment>
<keyword evidence="9" id="KW-0325">Glycoprotein</keyword>
<evidence type="ECO:0000256" key="6">
    <source>
        <dbReference type="ARBA" id="ARBA00023136"/>
    </source>
</evidence>
<dbReference type="InterPro" id="IPR036179">
    <property type="entry name" value="Ig-like_dom_sf"/>
</dbReference>
<dbReference type="EMBL" id="OY660873">
    <property type="protein sequence ID" value="CAJ1065632.1"/>
    <property type="molecule type" value="Genomic_DNA"/>
</dbReference>
<reference evidence="13" key="1">
    <citation type="submission" date="2023-08" db="EMBL/GenBank/DDBJ databases">
        <authorList>
            <person name="Alioto T."/>
            <person name="Alioto T."/>
            <person name="Gomez Garrido J."/>
        </authorList>
    </citation>
    <scope>NUCLEOTIDE SEQUENCE</scope>
</reference>
<keyword evidence="5 11" id="KW-1133">Transmembrane helix</keyword>
<keyword evidence="6 11" id="KW-0472">Membrane</keyword>
<dbReference type="GO" id="GO:0007166">
    <property type="term" value="P:cell surface receptor signaling pathway"/>
    <property type="evidence" value="ECO:0007669"/>
    <property type="project" value="TreeGrafter"/>
</dbReference>
<protein>
    <submittedName>
        <fullName evidence="13">Uncharacterized protein LOC117825320 isoform X1</fullName>
    </submittedName>
</protein>
<evidence type="ECO:0000256" key="7">
    <source>
        <dbReference type="ARBA" id="ARBA00023157"/>
    </source>
</evidence>
<dbReference type="PROSITE" id="PS50835">
    <property type="entry name" value="IG_LIKE"/>
    <property type="match status" value="1"/>
</dbReference>
<dbReference type="GO" id="GO:0042130">
    <property type="term" value="P:negative regulation of T cell proliferation"/>
    <property type="evidence" value="ECO:0007669"/>
    <property type="project" value="TreeGrafter"/>
</dbReference>
<keyword evidence="7" id="KW-1015">Disulfide bond</keyword>
<dbReference type="PANTHER" id="PTHR25466">
    <property type="entry name" value="T-LYMPHOCYTE ACTIVATION ANTIGEN"/>
    <property type="match status" value="1"/>
</dbReference>
<dbReference type="GO" id="GO:0042102">
    <property type="term" value="P:positive regulation of T cell proliferation"/>
    <property type="evidence" value="ECO:0007669"/>
    <property type="project" value="TreeGrafter"/>
</dbReference>
<dbReference type="Pfam" id="PF08205">
    <property type="entry name" value="C2-set_2"/>
    <property type="match status" value="1"/>
</dbReference>
<evidence type="ECO:0000256" key="2">
    <source>
        <dbReference type="ARBA" id="ARBA00022475"/>
    </source>
</evidence>
<keyword evidence="14" id="KW-1185">Reference proteome</keyword>
<keyword evidence="10" id="KW-0393">Immunoglobulin domain</keyword>
<accession>A0AAV1FVN6</accession>
<dbReference type="InterPro" id="IPR013783">
    <property type="entry name" value="Ig-like_fold"/>
</dbReference>
<evidence type="ECO:0000256" key="9">
    <source>
        <dbReference type="ARBA" id="ARBA00023180"/>
    </source>
</evidence>
<dbReference type="InterPro" id="IPR051713">
    <property type="entry name" value="T-cell_Activation_Regulation"/>
</dbReference>
<evidence type="ECO:0000313" key="14">
    <source>
        <dbReference type="Proteomes" id="UP001178508"/>
    </source>
</evidence>
<keyword evidence="8" id="KW-0675">Receptor</keyword>
<evidence type="ECO:0000256" key="4">
    <source>
        <dbReference type="ARBA" id="ARBA00022729"/>
    </source>
</evidence>